<dbReference type="InterPro" id="IPR010727">
    <property type="entry name" value="DUF1302"/>
</dbReference>
<feature type="chain" id="PRO_5008539813" description="Adhesin" evidence="1">
    <location>
        <begin position="26"/>
        <end position="597"/>
    </location>
</feature>
<organism evidence="2 3">
    <name type="scientific">Acinetobacter larvae</name>
    <dbReference type="NCBI Taxonomy" id="1789224"/>
    <lineage>
        <taxon>Bacteria</taxon>
        <taxon>Pseudomonadati</taxon>
        <taxon>Pseudomonadota</taxon>
        <taxon>Gammaproteobacteria</taxon>
        <taxon>Moraxellales</taxon>
        <taxon>Moraxellaceae</taxon>
        <taxon>Acinetobacter</taxon>
    </lineage>
</organism>
<evidence type="ECO:0000313" key="3">
    <source>
        <dbReference type="Proteomes" id="UP000093391"/>
    </source>
</evidence>
<gene>
    <name evidence="2" type="ORF">BFG52_02615</name>
</gene>
<keyword evidence="1" id="KW-0732">Signal</keyword>
<dbReference type="Pfam" id="PF06980">
    <property type="entry name" value="DUF1302"/>
    <property type="match status" value="1"/>
</dbReference>
<feature type="signal peptide" evidence="1">
    <location>
        <begin position="1"/>
        <end position="25"/>
    </location>
</feature>
<proteinExistence type="predicted"/>
<dbReference type="Proteomes" id="UP000093391">
    <property type="component" value="Chromosome"/>
</dbReference>
<accession>A0A1B2LWN5</accession>
<dbReference type="AlphaFoldDB" id="A0A1B2LWN5"/>
<name>A0A1B2LWN5_9GAMM</name>
<evidence type="ECO:0000313" key="2">
    <source>
        <dbReference type="EMBL" id="AOA57358.1"/>
    </source>
</evidence>
<dbReference type="KEGG" id="ala:BFG52_02615"/>
<evidence type="ECO:0000256" key="1">
    <source>
        <dbReference type="SAM" id="SignalP"/>
    </source>
</evidence>
<dbReference type="OrthoDB" id="7000272at2"/>
<keyword evidence="3" id="KW-1185">Reference proteome</keyword>
<protein>
    <recommendedName>
        <fullName evidence="4">Adhesin</fullName>
    </recommendedName>
</protein>
<reference evidence="2 3" key="1">
    <citation type="submission" date="2016-08" db="EMBL/GenBank/DDBJ databases">
        <authorList>
            <person name="Seilhamer J.J."/>
        </authorList>
    </citation>
    <scope>NUCLEOTIDE SEQUENCE [LARGE SCALE GENOMIC DNA]</scope>
    <source>
        <strain evidence="2 3">BRTC-1</strain>
    </source>
</reference>
<sequence length="597" mass="67194">MMKIKNQLSLALAACGILLNTPLWAFEFENDWVQGELQNDISYGVGWALSKPDQSMIGIGNGGTASTLSSDDHRLNFEQGEIYSNVLKGVHALSLEHENFGVFMRAKWWYDIEQKDRHQHLYDISNAGRYHYARTSGIELLDAYAFSRWQLDGKDGELRVGRQVITWGNDDYTHALNDLYAYDGNAYRRPGMILEEALIPAPMIYLKQDLSHHANIELFYQYGWEKMAVSNCGSFFSTTDVIQDGCMTGNLIYGSDFRPNDPDYLYIPRKMDRAAKDGGEYGVALHWTESALTNTEFGLFATRYHSRAPFYSVIASSVLDINQPEFDVNLVGNSPLAGYLADYPENIALYAATFKTKLAEGATTLSGELSIRPNMPLQVNSTDLTYAALGIDRIAEQYIGTAVSPTVMQGETVEEGAYLQGYRRLPVYQAQFAVSQFLPGIWGADWFLLMGELAWNHISDLKTGAGAIRFGRDSIYGYGAVGRDGLCESLLNTENPQYCHNKGFYTRDSWGYRAALIGEFGKFAEESIRLRPMLVWTHDVSGWGPNFNEQAKSLELSLSAHYREKYHATVTAKNYFGGHYNTWKDRDFIALSVGMKF</sequence>
<dbReference type="RefSeq" id="WP_067552255.1">
    <property type="nucleotide sequence ID" value="NZ_CP016895.1"/>
</dbReference>
<dbReference type="EMBL" id="CP016895">
    <property type="protein sequence ID" value="AOA57358.1"/>
    <property type="molecule type" value="Genomic_DNA"/>
</dbReference>
<dbReference type="STRING" id="1789224.BFG52_02615"/>
<evidence type="ECO:0008006" key="4">
    <source>
        <dbReference type="Google" id="ProtNLM"/>
    </source>
</evidence>